<reference evidence="1 2" key="1">
    <citation type="submission" date="2020-03" db="EMBL/GenBank/DDBJ databases">
        <authorList>
            <person name="Grabski M.Z."/>
        </authorList>
    </citation>
    <scope>NUCLEOTIDE SEQUENCE [LARGE SCALE GENOMIC DNA]</scope>
    <source>
        <strain evidence="2">vB_Sen_I1</strain>
    </source>
</reference>
<protein>
    <submittedName>
        <fullName evidence="1">Uncharacterized protein</fullName>
    </submittedName>
</protein>
<gene>
    <name evidence="1" type="ORF">vBSenI1_88</name>
</gene>
<dbReference type="Proteomes" id="UP000516571">
    <property type="component" value="Segment"/>
</dbReference>
<evidence type="ECO:0000313" key="1">
    <source>
        <dbReference type="EMBL" id="QJA17849.1"/>
    </source>
</evidence>
<evidence type="ECO:0000313" key="2">
    <source>
        <dbReference type="Proteomes" id="UP000516571"/>
    </source>
</evidence>
<dbReference type="EMBL" id="MT233524">
    <property type="protein sequence ID" value="QJA17849.1"/>
    <property type="molecule type" value="Genomic_DNA"/>
</dbReference>
<organism evidence="1 2">
    <name type="scientific">Salmonella phage vB_Sen_I1</name>
    <dbReference type="NCBI Taxonomy" id="2723910"/>
    <lineage>
        <taxon>Viruses</taxon>
        <taxon>Duplodnaviria</taxon>
        <taxon>Heunggongvirae</taxon>
        <taxon>Uroviricota</taxon>
        <taxon>Caudoviricetes</taxon>
        <taxon>Demerecviridae</taxon>
        <taxon>Markadamsvirinae</taxon>
        <taxon>Tequintavirus</taxon>
        <taxon>Tequintavirus tvI1</taxon>
    </lineage>
</organism>
<sequence>MKKLLAYLLGFMVSARPFPLNLDERRACCFLYVSLQK</sequence>
<accession>A0A7L5CDS4</accession>
<keyword evidence="2" id="KW-1185">Reference proteome</keyword>
<proteinExistence type="predicted"/>
<name>A0A7L5CDS4_9CAUD</name>